<evidence type="ECO:0000313" key="8">
    <source>
        <dbReference type="Proteomes" id="UP001165498"/>
    </source>
</evidence>
<dbReference type="SUPFAM" id="SSF46785">
    <property type="entry name" value="Winged helix' DNA-binding domain"/>
    <property type="match status" value="1"/>
</dbReference>
<evidence type="ECO:0000256" key="5">
    <source>
        <dbReference type="SAM" id="Coils"/>
    </source>
</evidence>
<sequence>MSRQFDDLMLGSIELFCLTAEHASFTAAAAAAGLTPAAVSRAVTRLEQRLGVRLFFRTTRQVRLTDDGRAYYQQCRQALNQLAEAERELSGQQQRPAGTLRISLPTPLGHCRILPLLPEFRRRHPEVSLDVQLSDRNVDLLAEGYDLAVRGRAQPDSSLVARKLCDAELVVVATPDYLARHGTPRTPADLAAHDCLQFLLPRNGQPVPWLFRQDGRELELPTSGAIHTREHLLCAVTLARHGAGVLQTYRFIVEDDLASGRLVELLQPYGGRSRPFSLLYPGARHMPLRLRVFIDYLLRAFGQAV</sequence>
<keyword evidence="3" id="KW-0238">DNA-binding</keyword>
<reference evidence="7" key="1">
    <citation type="submission" date="2022-07" db="EMBL/GenBank/DDBJ databases">
        <title>Tahibacter sp., a new gammaproteobacterium isolated from the silt sample collected at pig farm.</title>
        <authorList>
            <person name="Chen H."/>
        </authorList>
    </citation>
    <scope>NUCLEOTIDE SEQUENCE</scope>
    <source>
        <strain evidence="7">P2K</strain>
    </source>
</reference>
<dbReference type="PANTHER" id="PTHR30537">
    <property type="entry name" value="HTH-TYPE TRANSCRIPTIONAL REGULATOR"/>
    <property type="match status" value="1"/>
</dbReference>
<dbReference type="Proteomes" id="UP001165498">
    <property type="component" value="Unassembled WGS sequence"/>
</dbReference>
<dbReference type="InterPro" id="IPR058163">
    <property type="entry name" value="LysR-type_TF_proteobact-type"/>
</dbReference>
<dbReference type="Pfam" id="PF00126">
    <property type="entry name" value="HTH_1"/>
    <property type="match status" value="1"/>
</dbReference>
<dbReference type="Gene3D" id="1.10.10.10">
    <property type="entry name" value="Winged helix-like DNA-binding domain superfamily/Winged helix DNA-binding domain"/>
    <property type="match status" value="1"/>
</dbReference>
<dbReference type="EMBL" id="JANFQO010000024">
    <property type="protein sequence ID" value="MCQ4167067.1"/>
    <property type="molecule type" value="Genomic_DNA"/>
</dbReference>
<dbReference type="InterPro" id="IPR005119">
    <property type="entry name" value="LysR_subst-bd"/>
</dbReference>
<keyword evidence="2" id="KW-0805">Transcription regulation</keyword>
<proteinExistence type="inferred from homology"/>
<dbReference type="PANTHER" id="PTHR30537:SF5">
    <property type="entry name" value="HTH-TYPE TRANSCRIPTIONAL ACTIVATOR TTDR-RELATED"/>
    <property type="match status" value="1"/>
</dbReference>
<keyword evidence="8" id="KW-1185">Reference proteome</keyword>
<evidence type="ECO:0000256" key="2">
    <source>
        <dbReference type="ARBA" id="ARBA00023015"/>
    </source>
</evidence>
<protein>
    <submittedName>
        <fullName evidence="7">LysR substrate-binding domain-containing protein</fullName>
    </submittedName>
</protein>
<dbReference type="InterPro" id="IPR036390">
    <property type="entry name" value="WH_DNA-bd_sf"/>
</dbReference>
<comment type="similarity">
    <text evidence="1">Belongs to the LysR transcriptional regulatory family.</text>
</comment>
<keyword evidence="4" id="KW-0804">Transcription</keyword>
<gene>
    <name evidence="7" type="ORF">NM961_20315</name>
</gene>
<dbReference type="Gene3D" id="3.40.190.290">
    <property type="match status" value="1"/>
</dbReference>
<comment type="caution">
    <text evidence="7">The sequence shown here is derived from an EMBL/GenBank/DDBJ whole genome shotgun (WGS) entry which is preliminary data.</text>
</comment>
<feature type="domain" description="HTH lysR-type" evidence="6">
    <location>
        <begin position="13"/>
        <end position="65"/>
    </location>
</feature>
<evidence type="ECO:0000259" key="6">
    <source>
        <dbReference type="PROSITE" id="PS50931"/>
    </source>
</evidence>
<dbReference type="InterPro" id="IPR036388">
    <property type="entry name" value="WH-like_DNA-bd_sf"/>
</dbReference>
<evidence type="ECO:0000313" key="7">
    <source>
        <dbReference type="EMBL" id="MCQ4167067.1"/>
    </source>
</evidence>
<dbReference type="InterPro" id="IPR000847">
    <property type="entry name" value="LysR_HTH_N"/>
</dbReference>
<dbReference type="PRINTS" id="PR00039">
    <property type="entry name" value="HTHLYSR"/>
</dbReference>
<dbReference type="SUPFAM" id="SSF53850">
    <property type="entry name" value="Periplasmic binding protein-like II"/>
    <property type="match status" value="1"/>
</dbReference>
<keyword evidence="5" id="KW-0175">Coiled coil</keyword>
<evidence type="ECO:0000256" key="4">
    <source>
        <dbReference type="ARBA" id="ARBA00023163"/>
    </source>
</evidence>
<evidence type="ECO:0000256" key="3">
    <source>
        <dbReference type="ARBA" id="ARBA00023125"/>
    </source>
</evidence>
<dbReference type="RefSeq" id="WP_255916254.1">
    <property type="nucleotide sequence ID" value="NZ_JANFQO010000024.1"/>
</dbReference>
<feature type="coiled-coil region" evidence="5">
    <location>
        <begin position="68"/>
        <end position="95"/>
    </location>
</feature>
<organism evidence="7 8">
    <name type="scientific">Tahibacter harae</name>
    <dbReference type="NCBI Taxonomy" id="2963937"/>
    <lineage>
        <taxon>Bacteria</taxon>
        <taxon>Pseudomonadati</taxon>
        <taxon>Pseudomonadota</taxon>
        <taxon>Gammaproteobacteria</taxon>
        <taxon>Lysobacterales</taxon>
        <taxon>Rhodanobacteraceae</taxon>
        <taxon>Tahibacter</taxon>
    </lineage>
</organism>
<dbReference type="CDD" id="cd08422">
    <property type="entry name" value="PBP2_CrgA_like"/>
    <property type="match status" value="1"/>
</dbReference>
<accession>A0ABT1QXQ6</accession>
<name>A0ABT1QXQ6_9GAMM</name>
<evidence type="ECO:0000256" key="1">
    <source>
        <dbReference type="ARBA" id="ARBA00009437"/>
    </source>
</evidence>
<dbReference type="Pfam" id="PF03466">
    <property type="entry name" value="LysR_substrate"/>
    <property type="match status" value="1"/>
</dbReference>
<dbReference type="PROSITE" id="PS50931">
    <property type="entry name" value="HTH_LYSR"/>
    <property type="match status" value="1"/>
</dbReference>